<evidence type="ECO:0000313" key="2">
    <source>
        <dbReference type="Proteomes" id="UP000693970"/>
    </source>
</evidence>
<reference evidence="1" key="1">
    <citation type="journal article" date="2021" name="Sci. Rep.">
        <title>Diploid genomic architecture of Nitzschia inconspicua, an elite biomass production diatom.</title>
        <authorList>
            <person name="Oliver A."/>
            <person name="Podell S."/>
            <person name="Pinowska A."/>
            <person name="Traller J.C."/>
            <person name="Smith S.R."/>
            <person name="McClure R."/>
            <person name="Beliaev A."/>
            <person name="Bohutskyi P."/>
            <person name="Hill E.A."/>
            <person name="Rabines A."/>
            <person name="Zheng H."/>
            <person name="Allen L.Z."/>
            <person name="Kuo A."/>
            <person name="Grigoriev I.V."/>
            <person name="Allen A.E."/>
            <person name="Hazlebeck D."/>
            <person name="Allen E.E."/>
        </authorList>
    </citation>
    <scope>NUCLEOTIDE SEQUENCE</scope>
    <source>
        <strain evidence="1">Hildebrandi</strain>
    </source>
</reference>
<dbReference type="EMBL" id="JAGRRH010000016">
    <property type="protein sequence ID" value="KAG7353619.1"/>
    <property type="molecule type" value="Genomic_DNA"/>
</dbReference>
<evidence type="ECO:0000313" key="1">
    <source>
        <dbReference type="EMBL" id="KAG7353619.1"/>
    </source>
</evidence>
<proteinExistence type="predicted"/>
<dbReference type="OrthoDB" id="57426at2759"/>
<comment type="caution">
    <text evidence="1">The sequence shown here is derived from an EMBL/GenBank/DDBJ whole genome shotgun (WGS) entry which is preliminary data.</text>
</comment>
<reference evidence="1" key="2">
    <citation type="submission" date="2021-04" db="EMBL/GenBank/DDBJ databases">
        <authorList>
            <person name="Podell S."/>
        </authorList>
    </citation>
    <scope>NUCLEOTIDE SEQUENCE</scope>
    <source>
        <strain evidence="1">Hildebrandi</strain>
    </source>
</reference>
<keyword evidence="2" id="KW-1185">Reference proteome</keyword>
<protein>
    <submittedName>
        <fullName evidence="1">Uncharacterized protein</fullName>
    </submittedName>
</protein>
<sequence>MILCVCEAHLQSSPYIRESWQKFTVNSNRDGFTGASDVFSAYEGVRQLKWVDFLEQTEERQQSGADMARRRVLFNNNVWISSNTEKEISQQSQKESWMEQKRQLLQQERNRSSVNCHNRTDCEDSISTVMKVCEDDITHLEMNEEKRYKCVCSVNSQNGVTMNCISKCGHYCNTDAIFRSRAGDICGRVEYDLMYRADGKPMRQANHFIYTKGVNNRLSVVEMDCSAVNGRGLNDLFCNSCSVTVGMTQTCQKCEMIDCPDGSRAPLVDCSNIEHNSVFDLCERDSIPARDGIFSKLSSAGFEKCRDESPSNDVCDDNANFVTPGGHSILGTTQEAMIDDVKPCNGLTASAGLWYRVEGTGRGLSVSTCGSSTSFDTQISVYLGSCDTLQCVASNDDSVEEECGFGQSTIQFFAEKGSIYHIKVHGFGSATGIFELKIWETNLAIDGCMSMNDHITSLVPSETGLECTCRSLENGSQSLHCTDGCRYCNDDRTTCMTKTTSAIFNQQSTSYTKKKKLTYTKGLDHIIEVHELDCTADGCGGCDVTVDGQKCNVCSIKRCGNKSEKEEGMTINCTNIDSTAVFDECSEYTHVGTGLLQALSEESFQTCEQDPLEACKILAEQKMDSSLDGRTKCSCVKNSNQSSSLQCYDDNCRFCNEEASVCANVTYGGTVSGRSLGLDKEYRQYEFVTGRNEVLRFEESAGACSFSIDGQICNSCEKILCQGAMGEYEGISVNCTNIDPEAVFTECMADQDGDGTGLFEIFSDNEFEQCIEGENPMDACLRMKQYEETYGFERNTTCECSSNPISGEHLLTCSDSGCLYCDRHATVCATNKYGYRIGRFGEPLSYFDGYVYLEEQSGKYDQVVVEHMNNECTVRLGHQKCAKCELALCADDQEDRLFHDLGVDCENLEDGASIESCSKSYRNTGVLEVVNDDHFRKCIIPISPEEACLSEATLLEEGTEGMNCDCTANDHGGYDLQCIEEGCLYCSSNRQTCGYDTSRLVFNRLGYQIESSSGFKFISGIDGDLFFQPLVDATDPRDCVVSFNDEECASCEIHDCNPNTRGLRIDCRNVKGGSMVDQCNFEEVEGFLEYLSPQSFLRCMSTMDPMEFCEEQKQYTEIANAKDRGTVCTCVSQSGETQLSCTDEKCIYCNGDASVCKMNALYGGTISKFGFFTSNVDVSQYVQGRQERIAIEQTPEGSCSVSIDDVQCLKCTLTMCDDASVGLTIDCSNVMEGGVYSPCKKKDTVGIFALLSDSSFDVCSQGNIKDMLFQTVESSSKSTKLAHSALAFVWLALMPVVWF</sequence>
<gene>
    <name evidence="1" type="ORF">IV203_002974</name>
</gene>
<name>A0A9K3L1S7_9STRA</name>
<accession>A0A9K3L1S7</accession>
<dbReference type="Proteomes" id="UP000693970">
    <property type="component" value="Unassembled WGS sequence"/>
</dbReference>
<organism evidence="1 2">
    <name type="scientific">Nitzschia inconspicua</name>
    <dbReference type="NCBI Taxonomy" id="303405"/>
    <lineage>
        <taxon>Eukaryota</taxon>
        <taxon>Sar</taxon>
        <taxon>Stramenopiles</taxon>
        <taxon>Ochrophyta</taxon>
        <taxon>Bacillariophyta</taxon>
        <taxon>Bacillariophyceae</taxon>
        <taxon>Bacillariophycidae</taxon>
        <taxon>Bacillariales</taxon>
        <taxon>Bacillariaceae</taxon>
        <taxon>Nitzschia</taxon>
    </lineage>
</organism>